<evidence type="ECO:0000313" key="3">
    <source>
        <dbReference type="Proteomes" id="UP000028999"/>
    </source>
</evidence>
<dbReference type="Pfam" id="PF08268">
    <property type="entry name" value="FBA_3"/>
    <property type="match status" value="1"/>
</dbReference>
<feature type="domain" description="F-box associated beta-propeller type 3" evidence="1">
    <location>
        <begin position="45"/>
        <end position="149"/>
    </location>
</feature>
<dbReference type="Proteomes" id="UP000028999">
    <property type="component" value="Unassembled WGS sequence"/>
</dbReference>
<evidence type="ECO:0000313" key="2">
    <source>
        <dbReference type="EMBL" id="CDY17481.1"/>
    </source>
</evidence>
<dbReference type="EMBL" id="LK032074">
    <property type="protein sequence ID" value="CDY17481.1"/>
    <property type="molecule type" value="Genomic_DNA"/>
</dbReference>
<proteinExistence type="predicted"/>
<dbReference type="Gramene" id="CDY17481">
    <property type="protein sequence ID" value="CDY17481"/>
    <property type="gene ID" value="GSBRNA2T00095661001"/>
</dbReference>
<dbReference type="AlphaFoldDB" id="A0A078FWX4"/>
<accession>A0A078FWX4</accession>
<dbReference type="SUPFAM" id="SSF81383">
    <property type="entry name" value="F-box domain"/>
    <property type="match status" value="1"/>
</dbReference>
<dbReference type="PANTHER" id="PTHR31111:SF130">
    <property type="entry name" value="F-BOX ASSOCIATED UBIQUITINATION EFFECTOR FAMILY PROTEIN"/>
    <property type="match status" value="1"/>
</dbReference>
<gene>
    <name evidence="2" type="primary">BnaC03g65820D</name>
    <name evidence="2" type="ORF">GSBRNA2T00095661001</name>
</gene>
<keyword evidence="3" id="KW-1185">Reference proteome</keyword>
<dbReference type="PANTHER" id="PTHR31111">
    <property type="entry name" value="BNAA05G37150D PROTEIN-RELATED"/>
    <property type="match status" value="1"/>
</dbReference>
<dbReference type="InterPro" id="IPR013187">
    <property type="entry name" value="F-box-assoc_dom_typ3"/>
</dbReference>
<evidence type="ECO:0000259" key="1">
    <source>
        <dbReference type="Pfam" id="PF08268"/>
    </source>
</evidence>
<protein>
    <submittedName>
        <fullName evidence="2">BnaC03g65820D protein</fullName>
    </submittedName>
</protein>
<sequence>MIRGEDYVSIPTDLIPEILLRLPGKSMARFSRVSKLWLFILTRPRLLFVLEQVNGELIFFSSPHPQKNPYEKSSPVVAADFLMKFSQDMLPEFRGLSSGLIYFSNMRLSKKGWKRVRMIYNLNTRQYVNLPKLMRYRKSNSFLGFDPLDRPPVVAPRGRSRLWERPGGVAARRRSGSLFASYLVVSLRSRRSQLERPYGVTAERRCKVALVPPSDENASDIGVSLWPSRSEGVSQRLHGVALVRSLPCTARPMINFITSFELQMHPNVSKNSMWYSNT</sequence>
<organism evidence="2 3">
    <name type="scientific">Brassica napus</name>
    <name type="common">Rape</name>
    <dbReference type="NCBI Taxonomy" id="3708"/>
    <lineage>
        <taxon>Eukaryota</taxon>
        <taxon>Viridiplantae</taxon>
        <taxon>Streptophyta</taxon>
        <taxon>Embryophyta</taxon>
        <taxon>Tracheophyta</taxon>
        <taxon>Spermatophyta</taxon>
        <taxon>Magnoliopsida</taxon>
        <taxon>eudicotyledons</taxon>
        <taxon>Gunneridae</taxon>
        <taxon>Pentapetalae</taxon>
        <taxon>rosids</taxon>
        <taxon>malvids</taxon>
        <taxon>Brassicales</taxon>
        <taxon>Brassicaceae</taxon>
        <taxon>Brassiceae</taxon>
        <taxon>Brassica</taxon>
    </lineage>
</organism>
<name>A0A078FWX4_BRANA</name>
<dbReference type="PaxDb" id="3708-A0A078FWX4"/>
<dbReference type="InterPro" id="IPR036047">
    <property type="entry name" value="F-box-like_dom_sf"/>
</dbReference>
<reference evidence="2 3" key="1">
    <citation type="journal article" date="2014" name="Science">
        <title>Plant genetics. Early allopolyploid evolution in the post-Neolithic Brassica napus oilseed genome.</title>
        <authorList>
            <person name="Chalhoub B."/>
            <person name="Denoeud F."/>
            <person name="Liu S."/>
            <person name="Parkin I.A."/>
            <person name="Tang H."/>
            <person name="Wang X."/>
            <person name="Chiquet J."/>
            <person name="Belcram H."/>
            <person name="Tong C."/>
            <person name="Samans B."/>
            <person name="Correa M."/>
            <person name="Da Silva C."/>
            <person name="Just J."/>
            <person name="Falentin C."/>
            <person name="Koh C.S."/>
            <person name="Le Clainche I."/>
            <person name="Bernard M."/>
            <person name="Bento P."/>
            <person name="Noel B."/>
            <person name="Labadie K."/>
            <person name="Alberti A."/>
            <person name="Charles M."/>
            <person name="Arnaud D."/>
            <person name="Guo H."/>
            <person name="Daviaud C."/>
            <person name="Alamery S."/>
            <person name="Jabbari K."/>
            <person name="Zhao M."/>
            <person name="Edger P.P."/>
            <person name="Chelaifa H."/>
            <person name="Tack D."/>
            <person name="Lassalle G."/>
            <person name="Mestiri I."/>
            <person name="Schnel N."/>
            <person name="Le Paslier M.C."/>
            <person name="Fan G."/>
            <person name="Renault V."/>
            <person name="Bayer P.E."/>
            <person name="Golicz A.A."/>
            <person name="Manoli S."/>
            <person name="Lee T.H."/>
            <person name="Thi V.H."/>
            <person name="Chalabi S."/>
            <person name="Hu Q."/>
            <person name="Fan C."/>
            <person name="Tollenaere R."/>
            <person name="Lu Y."/>
            <person name="Battail C."/>
            <person name="Shen J."/>
            <person name="Sidebottom C.H."/>
            <person name="Wang X."/>
            <person name="Canaguier A."/>
            <person name="Chauveau A."/>
            <person name="Berard A."/>
            <person name="Deniot G."/>
            <person name="Guan M."/>
            <person name="Liu Z."/>
            <person name="Sun F."/>
            <person name="Lim Y.P."/>
            <person name="Lyons E."/>
            <person name="Town C.D."/>
            <person name="Bancroft I."/>
            <person name="Wang X."/>
            <person name="Meng J."/>
            <person name="Ma J."/>
            <person name="Pires J.C."/>
            <person name="King G.J."/>
            <person name="Brunel D."/>
            <person name="Delourme R."/>
            <person name="Renard M."/>
            <person name="Aury J.M."/>
            <person name="Adams K.L."/>
            <person name="Batley J."/>
            <person name="Snowdon R.J."/>
            <person name="Tost J."/>
            <person name="Edwards D."/>
            <person name="Zhou Y."/>
            <person name="Hua W."/>
            <person name="Sharpe A.G."/>
            <person name="Paterson A.H."/>
            <person name="Guan C."/>
            <person name="Wincker P."/>
        </authorList>
    </citation>
    <scope>NUCLEOTIDE SEQUENCE [LARGE SCALE GENOMIC DNA]</scope>
    <source>
        <strain evidence="3">cv. Darmor-bzh</strain>
    </source>
</reference>